<reference evidence="2 3" key="1">
    <citation type="submission" date="2018-11" db="EMBL/GenBank/DDBJ databases">
        <authorList>
            <consortium name="Pathogen Informatics"/>
        </authorList>
    </citation>
    <scope>NUCLEOTIDE SEQUENCE [LARGE SCALE GENOMIC DNA]</scope>
    <source>
        <strain evidence="2 3">Egypt</strain>
    </source>
</reference>
<dbReference type="AlphaFoldDB" id="A0A3P8HR30"/>
<feature type="compositionally biased region" description="Polar residues" evidence="1">
    <location>
        <begin position="60"/>
        <end position="77"/>
    </location>
</feature>
<organism evidence="2 3">
    <name type="scientific">Echinostoma caproni</name>
    <dbReference type="NCBI Taxonomy" id="27848"/>
    <lineage>
        <taxon>Eukaryota</taxon>
        <taxon>Metazoa</taxon>
        <taxon>Spiralia</taxon>
        <taxon>Lophotrochozoa</taxon>
        <taxon>Platyhelminthes</taxon>
        <taxon>Trematoda</taxon>
        <taxon>Digenea</taxon>
        <taxon>Plagiorchiida</taxon>
        <taxon>Echinostomata</taxon>
        <taxon>Echinostomatoidea</taxon>
        <taxon>Echinostomatidae</taxon>
        <taxon>Echinostoma</taxon>
    </lineage>
</organism>
<evidence type="ECO:0000313" key="2">
    <source>
        <dbReference type="EMBL" id="VDP93230.1"/>
    </source>
</evidence>
<accession>A0A3P8HR30</accession>
<feature type="region of interest" description="Disordered" evidence="1">
    <location>
        <begin position="1"/>
        <end position="158"/>
    </location>
</feature>
<protein>
    <submittedName>
        <fullName evidence="2">Uncharacterized protein</fullName>
    </submittedName>
</protein>
<dbReference type="EMBL" id="UZAN01062437">
    <property type="protein sequence ID" value="VDP93230.1"/>
    <property type="molecule type" value="Genomic_DNA"/>
</dbReference>
<proteinExistence type="predicted"/>
<name>A0A3P8HR30_9TREM</name>
<sequence>MNRSTSSSPERVDNLTVPGFEAYSVSPPKPASPPPPPPPTPQAPAPTPPPGTNKPEPQQNWESSCTILTQDTLSNATIGDKSDKNDTSLTSNPLSELEKSSSLESQPEIEEQKNTLVQNSAGSTSHVIRGTEHSSIGGNEMKSQNEKPELHDSAIADVQSVLPSTQYSYFVEYDWDIRDEELPVSM</sequence>
<gene>
    <name evidence="2" type="ORF">ECPE_LOCUS15958</name>
</gene>
<evidence type="ECO:0000313" key="3">
    <source>
        <dbReference type="Proteomes" id="UP000272942"/>
    </source>
</evidence>
<feature type="compositionally biased region" description="Polar residues" evidence="1">
    <location>
        <begin position="114"/>
        <end position="126"/>
    </location>
</feature>
<feature type="compositionally biased region" description="Pro residues" evidence="1">
    <location>
        <begin position="27"/>
        <end position="52"/>
    </location>
</feature>
<feature type="compositionally biased region" description="Basic and acidic residues" evidence="1">
    <location>
        <begin position="143"/>
        <end position="154"/>
    </location>
</feature>
<keyword evidence="3" id="KW-1185">Reference proteome</keyword>
<evidence type="ECO:0000256" key="1">
    <source>
        <dbReference type="SAM" id="MobiDB-lite"/>
    </source>
</evidence>
<dbReference type="Proteomes" id="UP000272942">
    <property type="component" value="Unassembled WGS sequence"/>
</dbReference>